<evidence type="ECO:0000256" key="11">
    <source>
        <dbReference type="ARBA" id="ARBA00048179"/>
    </source>
</evidence>
<organism evidence="14 15">
    <name type="scientific">Asanoa siamensis</name>
    <dbReference type="NCBI Taxonomy" id="926357"/>
    <lineage>
        <taxon>Bacteria</taxon>
        <taxon>Bacillati</taxon>
        <taxon>Actinomycetota</taxon>
        <taxon>Actinomycetes</taxon>
        <taxon>Micromonosporales</taxon>
        <taxon>Micromonosporaceae</taxon>
        <taxon>Asanoa</taxon>
    </lineage>
</organism>
<keyword evidence="15" id="KW-1185">Reference proteome</keyword>
<comment type="similarity">
    <text evidence="3">Belongs to the NMT1/THI5 family.</text>
</comment>
<comment type="catalytic activity">
    <reaction evidence="11">
        <text>N(6)-(pyridoxal phosphate)-L-lysyl-[4-amino-5-hydroxymethyl-2-methylpyrimidine phosphate synthase] + L-histidyl-[4-amino-5-hydroxymethyl-2-methylpyrimidine phosphate synthase] + 2 Fe(3+) + 4 H2O = L-lysyl-[4-amino-5-hydroxymethyl-2-methylpyrimidine phosphate synthase] + (2S)-2-amino-5-hydroxy-4-oxopentanoyl-[4-amino-5-hydroxymethyl-2-methylpyrimidine phosphate synthase] + 4-amino-2-methyl-5-(phosphooxymethyl)pyrimidine + 3-oxopropanoate + 2 Fe(2+) + 2 H(+)</text>
        <dbReference type="Rhea" id="RHEA:65756"/>
        <dbReference type="Rhea" id="RHEA-COMP:16892"/>
        <dbReference type="Rhea" id="RHEA-COMP:16893"/>
        <dbReference type="Rhea" id="RHEA-COMP:16894"/>
        <dbReference type="Rhea" id="RHEA-COMP:16895"/>
        <dbReference type="ChEBI" id="CHEBI:15377"/>
        <dbReference type="ChEBI" id="CHEBI:15378"/>
        <dbReference type="ChEBI" id="CHEBI:29033"/>
        <dbReference type="ChEBI" id="CHEBI:29034"/>
        <dbReference type="ChEBI" id="CHEBI:29969"/>
        <dbReference type="ChEBI" id="CHEBI:29979"/>
        <dbReference type="ChEBI" id="CHEBI:33190"/>
        <dbReference type="ChEBI" id="CHEBI:58354"/>
        <dbReference type="ChEBI" id="CHEBI:143915"/>
        <dbReference type="ChEBI" id="CHEBI:157692"/>
    </reaction>
    <physiologicalReaction direction="left-to-right" evidence="11">
        <dbReference type="Rhea" id="RHEA:65757"/>
    </physiologicalReaction>
</comment>
<feature type="signal peptide" evidence="12">
    <location>
        <begin position="1"/>
        <end position="21"/>
    </location>
</feature>
<dbReference type="PROSITE" id="PS51257">
    <property type="entry name" value="PROKAR_LIPOPROTEIN"/>
    <property type="match status" value="1"/>
</dbReference>
<keyword evidence="8" id="KW-0784">Thiamine biosynthesis</keyword>
<comment type="subunit">
    <text evidence="4">Homodimer.</text>
</comment>
<sequence>MRKLIRVAGAALALSALMLTACGTADEPTPSGAGGTTKVKLQLQWFVQGQFAGYIAAADQGFYREQGLDVEILEGGVDIVPQTVLAQGQADFAIAWVPKALASREQGAEITNIGQIFQRSGTYQVSFASSNITSPADLRGKKVGNWGFGNEFELFAAMTKAGLDPGKDVTLVQQQFDMQGLLRKDIDAAQAMSYNEYAQLLEAKDPATGQLYKPEAFTVLDWNKEGTAMLQDAVWANTSKLSDQSYQDTAVKFLAASIKGWAYCRDNPEACRDLVVKRGSKLGASHQLWQVNETNKLVWPSPAGAGVIDEAAWKATVDLSMTTKNADGQTVLTKAPEGLAYTNDYVRKALDTLKSQNVDVNGTGFTPKTVTLNEGGV</sequence>
<evidence type="ECO:0000256" key="6">
    <source>
        <dbReference type="ARBA" id="ARBA00022723"/>
    </source>
</evidence>
<dbReference type="Pfam" id="PF09084">
    <property type="entry name" value="NMT1"/>
    <property type="match status" value="1"/>
</dbReference>
<dbReference type="PANTHER" id="PTHR31528:SF1">
    <property type="entry name" value="4-AMINO-5-HYDROXYMETHYL-2-METHYLPYRIMIDINE PHOSPHATE SYNTHASE THI11-RELATED"/>
    <property type="match status" value="1"/>
</dbReference>
<evidence type="ECO:0000256" key="10">
    <source>
        <dbReference type="ARBA" id="ARBA00033171"/>
    </source>
</evidence>
<dbReference type="SUPFAM" id="SSF53850">
    <property type="entry name" value="Periplasmic binding protein-like II"/>
    <property type="match status" value="1"/>
</dbReference>
<evidence type="ECO:0000256" key="5">
    <source>
        <dbReference type="ARBA" id="ARBA00022679"/>
    </source>
</evidence>
<dbReference type="InterPro" id="IPR015168">
    <property type="entry name" value="SsuA/THI5"/>
</dbReference>
<comment type="pathway">
    <text evidence="2">Cofactor biosynthesis; thiamine diphosphate biosynthesis.</text>
</comment>
<evidence type="ECO:0000313" key="14">
    <source>
        <dbReference type="EMBL" id="GIF71932.1"/>
    </source>
</evidence>
<dbReference type="PANTHER" id="PTHR31528">
    <property type="entry name" value="4-AMINO-5-HYDROXYMETHYL-2-METHYLPYRIMIDINE PHOSPHATE SYNTHASE THI11-RELATED"/>
    <property type="match status" value="1"/>
</dbReference>
<evidence type="ECO:0000256" key="8">
    <source>
        <dbReference type="ARBA" id="ARBA00022977"/>
    </source>
</evidence>
<evidence type="ECO:0000256" key="12">
    <source>
        <dbReference type="SAM" id="SignalP"/>
    </source>
</evidence>
<evidence type="ECO:0000256" key="4">
    <source>
        <dbReference type="ARBA" id="ARBA00011738"/>
    </source>
</evidence>
<name>A0ABQ4CM74_9ACTN</name>
<evidence type="ECO:0000256" key="3">
    <source>
        <dbReference type="ARBA" id="ARBA00009406"/>
    </source>
</evidence>
<accession>A0ABQ4CM74</accession>
<keyword evidence="12" id="KW-0732">Signal</keyword>
<protein>
    <recommendedName>
        <fullName evidence="10">Thiamine pyrimidine synthase</fullName>
    </recommendedName>
</protein>
<evidence type="ECO:0000256" key="7">
    <source>
        <dbReference type="ARBA" id="ARBA00022898"/>
    </source>
</evidence>
<keyword evidence="9" id="KW-0408">Iron</keyword>
<dbReference type="Gene3D" id="3.40.190.10">
    <property type="entry name" value="Periplasmic binding protein-like II"/>
    <property type="match status" value="2"/>
</dbReference>
<comment type="function">
    <text evidence="1">Responsible for the formation of the pyrimidine heterocycle in the thiamine biosynthesis pathway. Catalyzes the formation of hydroxymethylpyrimidine phosphate (HMP-P) from histidine and pyridoxal phosphate (PLP). The protein uses PLP and the active site histidine to form HMP-P, generating an inactive enzyme. The enzyme can only undergo a single turnover, which suggests it is a suicide enzyme.</text>
</comment>
<dbReference type="InterPro" id="IPR027939">
    <property type="entry name" value="NMT1/THI5"/>
</dbReference>
<evidence type="ECO:0000256" key="2">
    <source>
        <dbReference type="ARBA" id="ARBA00004948"/>
    </source>
</evidence>
<evidence type="ECO:0000256" key="9">
    <source>
        <dbReference type="ARBA" id="ARBA00023004"/>
    </source>
</evidence>
<dbReference type="EMBL" id="BONE01000008">
    <property type="protein sequence ID" value="GIF71932.1"/>
    <property type="molecule type" value="Genomic_DNA"/>
</dbReference>
<evidence type="ECO:0000313" key="15">
    <source>
        <dbReference type="Proteomes" id="UP000604117"/>
    </source>
</evidence>
<dbReference type="Proteomes" id="UP000604117">
    <property type="component" value="Unassembled WGS sequence"/>
</dbReference>
<comment type="caution">
    <text evidence="14">The sequence shown here is derived from an EMBL/GenBank/DDBJ whole genome shotgun (WGS) entry which is preliminary data.</text>
</comment>
<feature type="chain" id="PRO_5046850015" description="Thiamine pyrimidine synthase" evidence="12">
    <location>
        <begin position="22"/>
        <end position="377"/>
    </location>
</feature>
<keyword evidence="7" id="KW-0663">Pyridoxal phosphate</keyword>
<feature type="domain" description="SsuA/THI5-like" evidence="13">
    <location>
        <begin position="50"/>
        <end position="270"/>
    </location>
</feature>
<evidence type="ECO:0000259" key="13">
    <source>
        <dbReference type="Pfam" id="PF09084"/>
    </source>
</evidence>
<gene>
    <name evidence="14" type="ORF">Asi02nite_14500</name>
</gene>
<dbReference type="RefSeq" id="WP_203711395.1">
    <property type="nucleotide sequence ID" value="NZ_BONE01000008.1"/>
</dbReference>
<proteinExistence type="inferred from homology"/>
<evidence type="ECO:0000256" key="1">
    <source>
        <dbReference type="ARBA" id="ARBA00003469"/>
    </source>
</evidence>
<reference evidence="14 15" key="1">
    <citation type="submission" date="2021-01" db="EMBL/GenBank/DDBJ databases">
        <title>Whole genome shotgun sequence of Asanoa siamensis NBRC 107932.</title>
        <authorList>
            <person name="Komaki H."/>
            <person name="Tamura T."/>
        </authorList>
    </citation>
    <scope>NUCLEOTIDE SEQUENCE [LARGE SCALE GENOMIC DNA]</scope>
    <source>
        <strain evidence="14 15">NBRC 107932</strain>
    </source>
</reference>
<keyword evidence="6" id="KW-0479">Metal-binding</keyword>
<keyword evidence="5" id="KW-0808">Transferase</keyword>